<feature type="transmembrane region" description="Helical" evidence="6">
    <location>
        <begin position="354"/>
        <end position="374"/>
    </location>
</feature>
<dbReference type="STRING" id="1121877.FEAC_05540"/>
<evidence type="ECO:0000256" key="6">
    <source>
        <dbReference type="SAM" id="Phobius"/>
    </source>
</evidence>
<keyword evidence="8" id="KW-1185">Reference proteome</keyword>
<dbReference type="PANTHER" id="PTHR11706">
    <property type="entry name" value="SOLUTE CARRIER PROTEIN FAMILY 11 MEMBER"/>
    <property type="match status" value="1"/>
</dbReference>
<feature type="transmembrane region" description="Helical" evidence="6">
    <location>
        <begin position="414"/>
        <end position="437"/>
    </location>
</feature>
<keyword evidence="5 6" id="KW-0472">Membrane</keyword>
<evidence type="ECO:0000313" key="7">
    <source>
        <dbReference type="EMBL" id="KJE77805.1"/>
    </source>
</evidence>
<accession>A0A0D8FX61</accession>
<feature type="transmembrane region" description="Helical" evidence="6">
    <location>
        <begin position="303"/>
        <end position="333"/>
    </location>
</feature>
<feature type="transmembrane region" description="Helical" evidence="6">
    <location>
        <begin position="503"/>
        <end position="524"/>
    </location>
</feature>
<dbReference type="GO" id="GO:0034755">
    <property type="term" value="P:iron ion transmembrane transport"/>
    <property type="evidence" value="ECO:0007669"/>
    <property type="project" value="TreeGrafter"/>
</dbReference>
<protein>
    <submittedName>
        <fullName evidence="7">Divalent metal cation transporter MntH</fullName>
    </submittedName>
</protein>
<evidence type="ECO:0000256" key="4">
    <source>
        <dbReference type="ARBA" id="ARBA00022989"/>
    </source>
</evidence>
<dbReference type="Proteomes" id="UP000032336">
    <property type="component" value="Unassembled WGS sequence"/>
</dbReference>
<name>A0A0D8FX61_9ACTN</name>
<feature type="transmembrane region" description="Helical" evidence="6">
    <location>
        <begin position="142"/>
        <end position="165"/>
    </location>
</feature>
<evidence type="ECO:0000256" key="5">
    <source>
        <dbReference type="ARBA" id="ARBA00023136"/>
    </source>
</evidence>
<feature type="transmembrane region" description="Helical" evidence="6">
    <location>
        <begin position="114"/>
        <end position="136"/>
    </location>
</feature>
<keyword evidence="4 6" id="KW-1133">Transmembrane helix</keyword>
<dbReference type="PATRIC" id="fig|1121877.4.peg.595"/>
<evidence type="ECO:0000313" key="8">
    <source>
        <dbReference type="Proteomes" id="UP000032336"/>
    </source>
</evidence>
<feature type="transmembrane region" description="Helical" evidence="6">
    <location>
        <begin position="443"/>
        <end position="466"/>
    </location>
</feature>
<dbReference type="eggNOG" id="COG1914">
    <property type="taxonomic scope" value="Bacteria"/>
</dbReference>
<comment type="caution">
    <text evidence="7">The sequence shown here is derived from an EMBL/GenBank/DDBJ whole genome shotgun (WGS) entry which is preliminary data.</text>
</comment>
<dbReference type="GO" id="GO:0015086">
    <property type="term" value="F:cadmium ion transmembrane transporter activity"/>
    <property type="evidence" value="ECO:0007669"/>
    <property type="project" value="TreeGrafter"/>
</dbReference>
<proteinExistence type="predicted"/>
<feature type="transmembrane region" description="Helical" evidence="6">
    <location>
        <begin position="217"/>
        <end position="236"/>
    </location>
</feature>
<feature type="transmembrane region" description="Helical" evidence="6">
    <location>
        <begin position="177"/>
        <end position="197"/>
    </location>
</feature>
<dbReference type="RefSeq" id="WP_236684588.1">
    <property type="nucleotide sequence ID" value="NZ_JQKF01000013.1"/>
</dbReference>
<evidence type="ECO:0000256" key="1">
    <source>
        <dbReference type="ARBA" id="ARBA00004141"/>
    </source>
</evidence>
<dbReference type="InterPro" id="IPR001046">
    <property type="entry name" value="NRAMP_fam"/>
</dbReference>
<dbReference type="AlphaFoldDB" id="A0A0D8FX61"/>
<feature type="transmembrane region" description="Helical" evidence="6">
    <location>
        <begin position="380"/>
        <end position="402"/>
    </location>
</feature>
<dbReference type="GO" id="GO:0005886">
    <property type="term" value="C:plasma membrane"/>
    <property type="evidence" value="ECO:0007669"/>
    <property type="project" value="TreeGrafter"/>
</dbReference>
<evidence type="ECO:0000256" key="3">
    <source>
        <dbReference type="ARBA" id="ARBA00022692"/>
    </source>
</evidence>
<comment type="subcellular location">
    <subcellularLocation>
        <location evidence="1">Membrane</location>
        <topology evidence="1">Multi-pass membrane protein</topology>
    </subcellularLocation>
</comment>
<dbReference type="GeneID" id="78371867"/>
<dbReference type="Pfam" id="PF01566">
    <property type="entry name" value="Nramp"/>
    <property type="match status" value="1"/>
</dbReference>
<dbReference type="GO" id="GO:0005384">
    <property type="term" value="F:manganese ion transmembrane transporter activity"/>
    <property type="evidence" value="ECO:0007669"/>
    <property type="project" value="TreeGrafter"/>
</dbReference>
<keyword evidence="3 6" id="KW-0812">Transmembrane</keyword>
<feature type="transmembrane region" description="Helical" evidence="6">
    <location>
        <begin position="73"/>
        <end position="93"/>
    </location>
</feature>
<gene>
    <name evidence="7" type="primary">mntH</name>
    <name evidence="7" type="ORF">FEAC_05540</name>
</gene>
<dbReference type="PANTHER" id="PTHR11706:SF33">
    <property type="entry name" value="NATURAL RESISTANCE-ASSOCIATED MACROPHAGE PROTEIN 2"/>
    <property type="match status" value="1"/>
</dbReference>
<evidence type="ECO:0000256" key="2">
    <source>
        <dbReference type="ARBA" id="ARBA00022448"/>
    </source>
</evidence>
<sequence length="529" mass="56288">MQNLDPRLDNDESAIRGGLGKISVGELRSSPSLKRKLLALLAVIGPGIIVMVGDNDAGGITTYAQAGQAYGYTLLWLMPVLVIVLAVSQEMVVRLGAVTGVGHGKLLKERFGRFWAAFSVVDLFALNLLTLITEFIGVRYALGYFGVPPAIAVTVMGIVLVGAVASGRFERWERFMLVLVLVSLLVIPLVLLTHWHVGGVATGLLIPGVKGGITSTATIFIIGIVGTTIAPWQLFFQQSNVVDKRITPRWIKYERADTFIGAIVTNAAAACVMIAAAAVFVGFKVGAFQDAGQLAQGFASHAGAITGVIFAIILLEASLIGAATVTLSTSYALGDLFGVDQSLNTPVREAKGFYASYILLVAISAGVVLIPSLPLSLVNLAVQVLAGVLLPSALLFLLLLCNDKEIMGPWMNPPWLNILATFIVSLLLQLSLILTIVTVLPTISVTGLLIGTFIPVVVVTVGVAIYQVKIRTPEHIDRVARLSWSMPASALLHRPPQSRGRGLVLLFVRIYLIIAVILMVISFVRLGSG</sequence>
<reference evidence="7 8" key="1">
    <citation type="submission" date="2015-01" db="EMBL/GenBank/DDBJ databases">
        <title>Draft genome of the acidophilic iron oxidizer Ferrimicrobium acidiphilum strain T23.</title>
        <authorList>
            <person name="Poehlein A."/>
            <person name="Eisen S."/>
            <person name="Schloemann M."/>
            <person name="Johnson B.D."/>
            <person name="Daniel R."/>
            <person name="Muehling M."/>
        </authorList>
    </citation>
    <scope>NUCLEOTIDE SEQUENCE [LARGE SCALE GENOMIC DNA]</scope>
    <source>
        <strain evidence="7 8">T23</strain>
    </source>
</reference>
<dbReference type="EMBL" id="JXUW01000003">
    <property type="protein sequence ID" value="KJE77805.1"/>
    <property type="molecule type" value="Genomic_DNA"/>
</dbReference>
<feature type="transmembrane region" description="Helical" evidence="6">
    <location>
        <begin position="37"/>
        <end position="53"/>
    </location>
</feature>
<feature type="transmembrane region" description="Helical" evidence="6">
    <location>
        <begin position="257"/>
        <end position="283"/>
    </location>
</feature>
<organism evidence="7 8">
    <name type="scientific">Ferrimicrobium acidiphilum DSM 19497</name>
    <dbReference type="NCBI Taxonomy" id="1121877"/>
    <lineage>
        <taxon>Bacteria</taxon>
        <taxon>Bacillati</taxon>
        <taxon>Actinomycetota</taxon>
        <taxon>Acidimicrobiia</taxon>
        <taxon>Acidimicrobiales</taxon>
        <taxon>Acidimicrobiaceae</taxon>
        <taxon>Ferrimicrobium</taxon>
    </lineage>
</organism>
<keyword evidence="2" id="KW-0813">Transport</keyword>